<reference evidence="2" key="1">
    <citation type="journal article" date="2021" name="Syst. Appl. Microbiol.">
        <title>Roseomonas hellenica sp. nov., isolated from roots of wild-growing Alkanna tinctoria.</title>
        <authorList>
            <person name="Rat A."/>
            <person name="Naranjo H.D."/>
            <person name="Lebbe L."/>
            <person name="Cnockaert M."/>
            <person name="Krigas N."/>
            <person name="Grigoriadou K."/>
            <person name="Maloupa E."/>
            <person name="Willems A."/>
        </authorList>
    </citation>
    <scope>NUCLEOTIDE SEQUENCE [LARGE SCALE GENOMIC DNA]</scope>
    <source>
        <strain evidence="2">LMG 31523</strain>
    </source>
</reference>
<dbReference type="Proteomes" id="UP001196870">
    <property type="component" value="Unassembled WGS sequence"/>
</dbReference>
<comment type="caution">
    <text evidence="1">The sequence shown here is derived from an EMBL/GenBank/DDBJ whole genome shotgun (WGS) entry which is preliminary data.</text>
</comment>
<organism evidence="1 2">
    <name type="scientific">Plastoroseomonas hellenica</name>
    <dbReference type="NCBI Taxonomy" id="2687306"/>
    <lineage>
        <taxon>Bacteria</taxon>
        <taxon>Pseudomonadati</taxon>
        <taxon>Pseudomonadota</taxon>
        <taxon>Alphaproteobacteria</taxon>
        <taxon>Acetobacterales</taxon>
        <taxon>Acetobacteraceae</taxon>
        <taxon>Plastoroseomonas</taxon>
    </lineage>
</organism>
<sequence length="210" mass="23619">MIIEVDVRKFNVEKQAEPWLCWAASARAIALYHGLAAPDQQGLGAMFPDKTQGASPKMVLESKFGMKEHVLWQEDRHAVDDAVNRSREQDLRDNLRYHLSAKSGPFLCGITEQQDTAWPLTGRSKPYTYRHATLLHRFNTDTDEVGIADPARSDERGRTITVGIPELIRGFRYIEKADLGPNAASLLPAAIGDISVRAYRLSWFEVQKTP</sequence>
<protein>
    <recommendedName>
        <fullName evidence="3">Peptidase C39-like domain-containing protein</fullName>
    </recommendedName>
</protein>
<dbReference type="EMBL" id="JAAGBB010000015">
    <property type="protein sequence ID" value="MBR0665416.1"/>
    <property type="molecule type" value="Genomic_DNA"/>
</dbReference>
<accession>A0ABS5EYQ3</accession>
<gene>
    <name evidence="1" type="ORF">GXW71_13710</name>
</gene>
<evidence type="ECO:0008006" key="3">
    <source>
        <dbReference type="Google" id="ProtNLM"/>
    </source>
</evidence>
<dbReference type="RefSeq" id="WP_211853090.1">
    <property type="nucleotide sequence ID" value="NZ_JAAGBB010000015.1"/>
</dbReference>
<proteinExistence type="predicted"/>
<name>A0ABS5EYQ3_9PROT</name>
<keyword evidence="2" id="KW-1185">Reference proteome</keyword>
<evidence type="ECO:0000313" key="2">
    <source>
        <dbReference type="Proteomes" id="UP001196870"/>
    </source>
</evidence>
<evidence type="ECO:0000313" key="1">
    <source>
        <dbReference type="EMBL" id="MBR0665416.1"/>
    </source>
</evidence>